<evidence type="ECO:0000259" key="2">
    <source>
        <dbReference type="Pfam" id="PF10551"/>
    </source>
</evidence>
<evidence type="ECO:0000259" key="1">
    <source>
        <dbReference type="Pfam" id="PF03108"/>
    </source>
</evidence>
<dbReference type="EMBL" id="GEVM01026184">
    <property type="protein sequence ID" value="JAU79754.1"/>
    <property type="molecule type" value="Transcribed_RNA"/>
</dbReference>
<sequence>MGVSVGVMGTLPGQVIEDENMHLMELSGFAFRRDAAPVIDDTEGEAANTTENIILDVAYEGDELFVGRVFKNKQDCKVKIVVHTINRRFSYKHERSNSDFIVVRCVFDACPWMVYVSRMEDTDYFQIRTATLVHSYPVDVRSQFHRQATTSVISEIMRARYAGPGRSPSTVGVIRAMLQEHNVNVSYWKAWRARELAMESANGSASGSYALLPAYLHLLKTSNPGTVTSIETTTDSAGRKRFKFCFLAIGGSVSGIQFMRRVLVIDGAHLRERYAGCILTASAQDGNFQIYPLAFAIVDSENDKAWEWFFENLQSIVPDDESLTFVSDRHSSIYAGLYKVYPKANHGACIVHLQRNVAAKFKVKALAPMISRAARAYKKSTFHDNFSEIELLSPACAEYLRSIGFNHWTRSHCDGERYNVMTSNVA</sequence>
<name>A0A1J3IHA9_NOCCA</name>
<dbReference type="PANTHER" id="PTHR31973:SF113">
    <property type="entry name" value="PROTEIN FAR1-RELATED SEQUENCE 5-LIKE"/>
    <property type="match status" value="1"/>
</dbReference>
<dbReference type="InterPro" id="IPR004332">
    <property type="entry name" value="Transposase_MuDR"/>
</dbReference>
<dbReference type="Pfam" id="PF03108">
    <property type="entry name" value="DBD_Tnp_Mut"/>
    <property type="match status" value="1"/>
</dbReference>
<dbReference type="PANTHER" id="PTHR31973">
    <property type="entry name" value="POLYPROTEIN, PUTATIVE-RELATED"/>
    <property type="match status" value="1"/>
</dbReference>
<accession>A0A1J3IHA9</accession>
<evidence type="ECO:0008006" key="4">
    <source>
        <dbReference type="Google" id="ProtNLM"/>
    </source>
</evidence>
<proteinExistence type="predicted"/>
<gene>
    <name evidence="3" type="ORF">MP_TR7867_c4_g1_i1_g.22726</name>
</gene>
<feature type="domain" description="MULE transposase" evidence="2">
    <location>
        <begin position="262"/>
        <end position="355"/>
    </location>
</feature>
<dbReference type="AlphaFoldDB" id="A0A1J3IHA9"/>
<protein>
    <recommendedName>
        <fullName evidence="4">Transposase MuDR plant domain-containing protein</fullName>
    </recommendedName>
</protein>
<dbReference type="InterPro" id="IPR018289">
    <property type="entry name" value="MULE_transposase_dom"/>
</dbReference>
<reference evidence="3" key="1">
    <citation type="submission" date="2016-07" db="EMBL/GenBank/DDBJ databases">
        <title>De novo transcriptome assembly of four accessions of the metal hyperaccumulator plant Noccaea caerulescens.</title>
        <authorList>
            <person name="Blande D."/>
            <person name="Halimaa P."/>
            <person name="Tervahauta A.I."/>
            <person name="Aarts M.G."/>
            <person name="Karenlampi S.O."/>
        </authorList>
    </citation>
    <scope>NUCLEOTIDE SEQUENCE</scope>
</reference>
<feature type="domain" description="Transposase MuDR plant" evidence="1">
    <location>
        <begin position="62"/>
        <end position="127"/>
    </location>
</feature>
<evidence type="ECO:0000313" key="3">
    <source>
        <dbReference type="EMBL" id="JAU79754.1"/>
    </source>
</evidence>
<dbReference type="Pfam" id="PF10551">
    <property type="entry name" value="MULE"/>
    <property type="match status" value="1"/>
</dbReference>
<organism evidence="3">
    <name type="scientific">Noccaea caerulescens</name>
    <name type="common">Alpine penny-cress</name>
    <name type="synonym">Thlaspi caerulescens</name>
    <dbReference type="NCBI Taxonomy" id="107243"/>
    <lineage>
        <taxon>Eukaryota</taxon>
        <taxon>Viridiplantae</taxon>
        <taxon>Streptophyta</taxon>
        <taxon>Embryophyta</taxon>
        <taxon>Tracheophyta</taxon>
        <taxon>Spermatophyta</taxon>
        <taxon>Magnoliopsida</taxon>
        <taxon>eudicotyledons</taxon>
        <taxon>Gunneridae</taxon>
        <taxon>Pentapetalae</taxon>
        <taxon>rosids</taxon>
        <taxon>malvids</taxon>
        <taxon>Brassicales</taxon>
        <taxon>Brassicaceae</taxon>
        <taxon>Coluteocarpeae</taxon>
        <taxon>Noccaea</taxon>
    </lineage>
</organism>